<evidence type="ECO:0000256" key="1">
    <source>
        <dbReference type="SAM" id="MobiDB-lite"/>
    </source>
</evidence>
<organism evidence="2 3">
    <name type="scientific">Karstenula rhodostoma CBS 690.94</name>
    <dbReference type="NCBI Taxonomy" id="1392251"/>
    <lineage>
        <taxon>Eukaryota</taxon>
        <taxon>Fungi</taxon>
        <taxon>Dikarya</taxon>
        <taxon>Ascomycota</taxon>
        <taxon>Pezizomycotina</taxon>
        <taxon>Dothideomycetes</taxon>
        <taxon>Pleosporomycetidae</taxon>
        <taxon>Pleosporales</taxon>
        <taxon>Massarineae</taxon>
        <taxon>Didymosphaeriaceae</taxon>
        <taxon>Karstenula</taxon>
    </lineage>
</organism>
<sequence>MATSNGQPDMTLIAELLEDIQRHPPAVAAKTLLAQHYVSIGWFDAAADYVEELKREAPSGSEVEVLEEVLQAKKGESDKDGVGVGASQHLNDPGVPRSSILIPRDSALRSKQVLGVQPPVKASANSTPKSKSKMASNSRHDLVDGYRGLRQKAKGLFDDLLHLQTQQTKLGTPQTGLSVRIQSILQGQILSGTTVPSSPPGKAQLVARAIQAHPEKAMDIAIADLEDSLSFMRGRPYSSSDDFVRDELVKRIREVEMSCPDSLKIHCELAFMHVEHENLKRRYANDTTMSLMEPVSEIPREDFYVTEDNYAWDLSELVQAIAANDGVMRNPLSREMFTPKDVQGILMSPHGKPLAPLRAAQHDMSQGVRPETIARMEKLAEVMLAEREQNQMASRKEMDHFQAYVATLPDREQKTIEAFRCPAFDTHSGKAFDSTIGKTLRDAKATEVCIHKAGDFIKQAAAHLKSKRGVSEPDRGCVVM</sequence>
<comment type="caution">
    <text evidence="2">The sequence shown here is derived from an EMBL/GenBank/DDBJ whole genome shotgun (WGS) entry which is preliminary data.</text>
</comment>
<dbReference type="AlphaFoldDB" id="A0A9P4PHX5"/>
<gene>
    <name evidence="2" type="ORF">P171DRAFT_432864</name>
</gene>
<feature type="compositionally biased region" description="Polar residues" evidence="1">
    <location>
        <begin position="123"/>
        <end position="137"/>
    </location>
</feature>
<accession>A0A9P4PHX5</accession>
<keyword evidence="3" id="KW-1185">Reference proteome</keyword>
<evidence type="ECO:0000313" key="3">
    <source>
        <dbReference type="Proteomes" id="UP000799764"/>
    </source>
</evidence>
<reference evidence="2" key="1">
    <citation type="journal article" date="2020" name="Stud. Mycol.">
        <title>101 Dothideomycetes genomes: a test case for predicting lifestyles and emergence of pathogens.</title>
        <authorList>
            <person name="Haridas S."/>
            <person name="Albert R."/>
            <person name="Binder M."/>
            <person name="Bloem J."/>
            <person name="Labutti K."/>
            <person name="Salamov A."/>
            <person name="Andreopoulos B."/>
            <person name="Baker S."/>
            <person name="Barry K."/>
            <person name="Bills G."/>
            <person name="Bluhm B."/>
            <person name="Cannon C."/>
            <person name="Castanera R."/>
            <person name="Culley D."/>
            <person name="Daum C."/>
            <person name="Ezra D."/>
            <person name="Gonzalez J."/>
            <person name="Henrissat B."/>
            <person name="Kuo A."/>
            <person name="Liang C."/>
            <person name="Lipzen A."/>
            <person name="Lutzoni F."/>
            <person name="Magnuson J."/>
            <person name="Mondo S."/>
            <person name="Nolan M."/>
            <person name="Ohm R."/>
            <person name="Pangilinan J."/>
            <person name="Park H.-J."/>
            <person name="Ramirez L."/>
            <person name="Alfaro M."/>
            <person name="Sun H."/>
            <person name="Tritt A."/>
            <person name="Yoshinaga Y."/>
            <person name="Zwiers L.-H."/>
            <person name="Turgeon B."/>
            <person name="Goodwin S."/>
            <person name="Spatafora J."/>
            <person name="Crous P."/>
            <person name="Grigoriev I."/>
        </authorList>
    </citation>
    <scope>NUCLEOTIDE SEQUENCE</scope>
    <source>
        <strain evidence="2">CBS 690.94</strain>
    </source>
</reference>
<feature type="region of interest" description="Disordered" evidence="1">
    <location>
        <begin position="116"/>
        <end position="138"/>
    </location>
</feature>
<dbReference type="Proteomes" id="UP000799764">
    <property type="component" value="Unassembled WGS sequence"/>
</dbReference>
<name>A0A9P4PHX5_9PLEO</name>
<dbReference type="EMBL" id="MU001502">
    <property type="protein sequence ID" value="KAF2443653.1"/>
    <property type="molecule type" value="Genomic_DNA"/>
</dbReference>
<evidence type="ECO:0000313" key="2">
    <source>
        <dbReference type="EMBL" id="KAF2443653.1"/>
    </source>
</evidence>
<proteinExistence type="predicted"/>
<feature type="region of interest" description="Disordered" evidence="1">
    <location>
        <begin position="74"/>
        <end position="100"/>
    </location>
</feature>
<protein>
    <submittedName>
        <fullName evidence="2">Uncharacterized protein</fullName>
    </submittedName>
</protein>
<dbReference type="OrthoDB" id="5379086at2759"/>